<organism evidence="8 9">
    <name type="scientific">Cephalopterus ornatus</name>
    <name type="common">Amazonian umbrellabird</name>
    <dbReference type="NCBI Taxonomy" id="114276"/>
    <lineage>
        <taxon>Eukaryota</taxon>
        <taxon>Metazoa</taxon>
        <taxon>Chordata</taxon>
        <taxon>Craniata</taxon>
        <taxon>Vertebrata</taxon>
        <taxon>Euteleostomi</taxon>
        <taxon>Archelosauria</taxon>
        <taxon>Archosauria</taxon>
        <taxon>Dinosauria</taxon>
        <taxon>Saurischia</taxon>
        <taxon>Theropoda</taxon>
        <taxon>Coelurosauria</taxon>
        <taxon>Aves</taxon>
        <taxon>Neognathae</taxon>
        <taxon>Neoaves</taxon>
        <taxon>Telluraves</taxon>
        <taxon>Australaves</taxon>
        <taxon>Passeriformes</taxon>
        <taxon>Cotingidae</taxon>
        <taxon>Cephalopterus</taxon>
    </lineage>
</organism>
<dbReference type="PANTHER" id="PTHR10137">
    <property type="entry name" value="V-TYPE PROTON ATPASE SUBUNIT C"/>
    <property type="match status" value="1"/>
</dbReference>
<dbReference type="PANTHER" id="PTHR10137:SF5">
    <property type="entry name" value="V-TYPE PROTON ATPASE SUBUNIT C 1"/>
    <property type="match status" value="1"/>
</dbReference>
<evidence type="ECO:0000313" key="8">
    <source>
        <dbReference type="EMBL" id="NWU05727.1"/>
    </source>
</evidence>
<evidence type="ECO:0000313" key="9">
    <source>
        <dbReference type="Proteomes" id="UP000543364"/>
    </source>
</evidence>
<gene>
    <name evidence="8" type="primary">Atp6v1c1</name>
    <name evidence="8" type="ORF">CEPORN_R09757</name>
</gene>
<dbReference type="AlphaFoldDB" id="A0A7K5TMY4"/>
<dbReference type="GO" id="GO:0046961">
    <property type="term" value="F:proton-transporting ATPase activity, rotational mechanism"/>
    <property type="evidence" value="ECO:0007669"/>
    <property type="project" value="InterPro"/>
</dbReference>
<comment type="subunit">
    <text evidence="7">V-ATPase is a heteromultimeric enzyme made up of two complexes: the ATP-hydrolytic V1 complex and the proton translocation V0 complex. The V1 complex consists of three catalytic AB heterodimers that form a heterohexamer, three peripheral stalks each consisting of EG heterodimers, one central rotor including subunits D and F, and the regulatory subunits C and H. The proton translocation complex V0 consists of the proton transport subunit a, a ring of proteolipid subunits c9c'', rotary subunit d, subunits e and f, and two accessory subunits.</text>
</comment>
<protein>
    <recommendedName>
        <fullName evidence="7">V-type proton ATPase subunit C</fullName>
    </recommendedName>
</protein>
<comment type="function">
    <text evidence="6 7">Subunit of the V1 complex of vacuolar(H+)-ATPase (V-ATPase), a multisubunit enzyme composed of a peripheral complex (V1) that hydrolyzes ATP and a membrane integral complex (V0) that translocates protons. V-ATPase is responsible for acidifying and maintaining the pH of intracellular compartments and in some cell types, is targeted to the plasma membrane, where it is responsible for acidifying the extracellular environment. Subunit C is necessary for the assembly of the catalytic sector of the enzyme and is likely to have a specific function in its catalytic activity.</text>
</comment>
<dbReference type="GO" id="GO:0000221">
    <property type="term" value="C:vacuolar proton-transporting V-type ATPase, V1 domain"/>
    <property type="evidence" value="ECO:0007669"/>
    <property type="project" value="TreeGrafter"/>
</dbReference>
<evidence type="ECO:0000256" key="4">
    <source>
        <dbReference type="ARBA" id="ARBA00022990"/>
    </source>
</evidence>
<dbReference type="InterPro" id="IPR004907">
    <property type="entry name" value="ATPase_V1-cplx_csu"/>
</dbReference>
<dbReference type="Gene3D" id="1.20.1460.10">
    <property type="entry name" value="subunit c (vma5p) of the yeast v-atpase, domain 2"/>
    <property type="match status" value="1"/>
</dbReference>
<dbReference type="Proteomes" id="UP000543364">
    <property type="component" value="Unassembled WGS sequence"/>
</dbReference>
<dbReference type="CDD" id="cd14785">
    <property type="entry name" value="V-ATPase_C"/>
    <property type="match status" value="1"/>
</dbReference>
<evidence type="ECO:0000256" key="7">
    <source>
        <dbReference type="RuleBase" id="RU364010"/>
    </source>
</evidence>
<dbReference type="FunFam" id="3.30.70.1180:FF:000003">
    <property type="entry name" value="V-type proton ATPase subunit C"/>
    <property type="match status" value="1"/>
</dbReference>
<keyword evidence="9" id="KW-1185">Reference proteome</keyword>
<dbReference type="EMBL" id="VZRE01000926">
    <property type="protein sequence ID" value="NWU05727.1"/>
    <property type="molecule type" value="Genomic_DNA"/>
</dbReference>
<keyword evidence="3 7" id="KW-0375">Hydrogen ion transport</keyword>
<evidence type="ECO:0000256" key="3">
    <source>
        <dbReference type="ARBA" id="ARBA00022781"/>
    </source>
</evidence>
<evidence type="ECO:0000256" key="5">
    <source>
        <dbReference type="ARBA" id="ARBA00023065"/>
    </source>
</evidence>
<keyword evidence="4" id="KW-0007">Acetylation</keyword>
<dbReference type="Gene3D" id="3.30.70.100">
    <property type="match status" value="1"/>
</dbReference>
<dbReference type="FunFam" id="3.30.70.100:FF:000002">
    <property type="entry name" value="V-type proton ATPase subunit C"/>
    <property type="match status" value="1"/>
</dbReference>
<evidence type="ECO:0000256" key="1">
    <source>
        <dbReference type="ARBA" id="ARBA00006138"/>
    </source>
</evidence>
<reference evidence="8 9" key="1">
    <citation type="submission" date="2019-09" db="EMBL/GenBank/DDBJ databases">
        <title>Bird 10,000 Genomes (B10K) Project - Family phase.</title>
        <authorList>
            <person name="Zhang G."/>
        </authorList>
    </citation>
    <scope>NUCLEOTIDE SEQUENCE [LARGE SCALE GENOMIC DNA]</scope>
    <source>
        <strain evidence="8">B10K-DU-001-01</strain>
        <tissue evidence="8">Muscle</tissue>
    </source>
</reference>
<comment type="similarity">
    <text evidence="1 7">Belongs to the V-ATPase C subunit family.</text>
</comment>
<proteinExistence type="inferred from homology"/>
<dbReference type="Gene3D" id="3.30.70.1180">
    <property type="entry name" value="Vacuolar atp synthase subunit c, domain 1"/>
    <property type="match status" value="1"/>
</dbReference>
<evidence type="ECO:0000256" key="6">
    <source>
        <dbReference type="ARBA" id="ARBA00046006"/>
    </source>
</evidence>
<dbReference type="Pfam" id="PF03223">
    <property type="entry name" value="V-ATPase_C"/>
    <property type="match status" value="1"/>
</dbReference>
<dbReference type="InterPro" id="IPR036132">
    <property type="entry name" value="Vac_ATP_synth_c_sf"/>
</dbReference>
<keyword evidence="5 7" id="KW-0406">Ion transport</keyword>
<feature type="non-terminal residue" evidence="8">
    <location>
        <position position="376"/>
    </location>
</feature>
<keyword evidence="2 7" id="KW-0813">Transport</keyword>
<accession>A0A7K5TMY4</accession>
<feature type="non-terminal residue" evidence="8">
    <location>
        <position position="1"/>
    </location>
</feature>
<comment type="caution">
    <text evidence="8">The sequence shown here is derived from an EMBL/GenBank/DDBJ whole genome shotgun (WGS) entry which is preliminary data.</text>
</comment>
<sequence length="376" mass="43309">QDKGTKMTEFWLISAPGEKTCQQTWEKLHAATTKHNNLSTNSKFNIPDLKVGTLDVLVGLSDELAKLDAFVESVVKKVAQYMADVLEDSKDKVQENLLANGAKHEFSSTSLDTVPFLFVFKGVNQIDNDLKARASAYNNLKGNLQNLERKNAGSLLTRSLADIVKKEDFVLDSEYLVTLLVIVPKVNYNDWVKQYETLAEMVVPRSSNVLFEDQDSYLCNVTLFRKAVDDFKHKAREYKFLVRDFQYNEEEMKADKEEMNRLSTDKKKQFGPLVRWLKVNFSEAFIAWIHVKALRVFVESVLRYGLPVNFQAMLLQPNKKTMKKLREVLYDLYKHLDSSAAAIIDATMDIPGLNLSQQEYYPYVYYKIDCNLLEFK</sequence>
<dbReference type="SUPFAM" id="SSF118203">
    <property type="entry name" value="Vacuolar ATP synthase subunit C"/>
    <property type="match status" value="1"/>
</dbReference>
<dbReference type="GO" id="GO:0005765">
    <property type="term" value="C:lysosomal membrane"/>
    <property type="evidence" value="ECO:0007669"/>
    <property type="project" value="TreeGrafter"/>
</dbReference>
<name>A0A7K5TMY4_CEPOR</name>
<evidence type="ECO:0000256" key="2">
    <source>
        <dbReference type="ARBA" id="ARBA00022448"/>
    </source>
</evidence>